<gene>
    <name evidence="2" type="ORF">EYF80_054834</name>
</gene>
<dbReference type="AlphaFoldDB" id="A0A4Z2F1I9"/>
<feature type="region of interest" description="Disordered" evidence="1">
    <location>
        <begin position="1"/>
        <end position="27"/>
    </location>
</feature>
<comment type="caution">
    <text evidence="2">The sequence shown here is derived from an EMBL/GenBank/DDBJ whole genome shotgun (WGS) entry which is preliminary data.</text>
</comment>
<feature type="compositionally biased region" description="Basic and acidic residues" evidence="1">
    <location>
        <begin position="7"/>
        <end position="20"/>
    </location>
</feature>
<evidence type="ECO:0000256" key="1">
    <source>
        <dbReference type="SAM" id="MobiDB-lite"/>
    </source>
</evidence>
<accession>A0A4Z2F1I9</accession>
<sequence length="75" mass="8112">MSGSKHVRQDRCPGRDDPRNEAATTPRVLHEILVPHVGVPGKEPAGKGEWLVPLFDGGDGDSATPRGVRVHILLR</sequence>
<evidence type="ECO:0000313" key="3">
    <source>
        <dbReference type="Proteomes" id="UP000314294"/>
    </source>
</evidence>
<protein>
    <submittedName>
        <fullName evidence="2">Uncharacterized protein</fullName>
    </submittedName>
</protein>
<organism evidence="2 3">
    <name type="scientific">Liparis tanakae</name>
    <name type="common">Tanaka's snailfish</name>
    <dbReference type="NCBI Taxonomy" id="230148"/>
    <lineage>
        <taxon>Eukaryota</taxon>
        <taxon>Metazoa</taxon>
        <taxon>Chordata</taxon>
        <taxon>Craniata</taxon>
        <taxon>Vertebrata</taxon>
        <taxon>Euteleostomi</taxon>
        <taxon>Actinopterygii</taxon>
        <taxon>Neopterygii</taxon>
        <taxon>Teleostei</taxon>
        <taxon>Neoteleostei</taxon>
        <taxon>Acanthomorphata</taxon>
        <taxon>Eupercaria</taxon>
        <taxon>Perciformes</taxon>
        <taxon>Cottioidei</taxon>
        <taxon>Cottales</taxon>
        <taxon>Liparidae</taxon>
        <taxon>Liparis</taxon>
    </lineage>
</organism>
<dbReference type="Proteomes" id="UP000314294">
    <property type="component" value="Unassembled WGS sequence"/>
</dbReference>
<name>A0A4Z2F1I9_9TELE</name>
<dbReference type="EMBL" id="SRLO01001851">
    <property type="protein sequence ID" value="TNN34999.1"/>
    <property type="molecule type" value="Genomic_DNA"/>
</dbReference>
<evidence type="ECO:0000313" key="2">
    <source>
        <dbReference type="EMBL" id="TNN34999.1"/>
    </source>
</evidence>
<keyword evidence="3" id="KW-1185">Reference proteome</keyword>
<proteinExistence type="predicted"/>
<reference evidence="2 3" key="1">
    <citation type="submission" date="2019-03" db="EMBL/GenBank/DDBJ databases">
        <title>First draft genome of Liparis tanakae, snailfish: a comprehensive survey of snailfish specific genes.</title>
        <authorList>
            <person name="Kim W."/>
            <person name="Song I."/>
            <person name="Jeong J.-H."/>
            <person name="Kim D."/>
            <person name="Kim S."/>
            <person name="Ryu S."/>
            <person name="Song J.Y."/>
            <person name="Lee S.K."/>
        </authorList>
    </citation>
    <scope>NUCLEOTIDE SEQUENCE [LARGE SCALE GENOMIC DNA]</scope>
    <source>
        <tissue evidence="2">Muscle</tissue>
    </source>
</reference>